<accession>A0AA35SPJ2</accession>
<dbReference type="Proteomes" id="UP001174909">
    <property type="component" value="Unassembled WGS sequence"/>
</dbReference>
<dbReference type="EMBL" id="CASHTH010002608">
    <property type="protein sequence ID" value="CAI8032551.1"/>
    <property type="molecule type" value="Genomic_DNA"/>
</dbReference>
<organism evidence="1 2">
    <name type="scientific">Geodia barretti</name>
    <name type="common">Barrett's horny sponge</name>
    <dbReference type="NCBI Taxonomy" id="519541"/>
    <lineage>
        <taxon>Eukaryota</taxon>
        <taxon>Metazoa</taxon>
        <taxon>Porifera</taxon>
        <taxon>Demospongiae</taxon>
        <taxon>Heteroscleromorpha</taxon>
        <taxon>Tetractinellida</taxon>
        <taxon>Astrophorina</taxon>
        <taxon>Geodiidae</taxon>
        <taxon>Geodia</taxon>
    </lineage>
</organism>
<protein>
    <submittedName>
        <fullName evidence="1">Uncharacterized protein</fullName>
    </submittedName>
</protein>
<proteinExistence type="predicted"/>
<reference evidence="1" key="1">
    <citation type="submission" date="2023-03" db="EMBL/GenBank/DDBJ databases">
        <authorList>
            <person name="Steffen K."/>
            <person name="Cardenas P."/>
        </authorList>
    </citation>
    <scope>NUCLEOTIDE SEQUENCE</scope>
</reference>
<gene>
    <name evidence="1" type="ORF">GBAR_LOCUS18400</name>
</gene>
<evidence type="ECO:0000313" key="1">
    <source>
        <dbReference type="EMBL" id="CAI8032551.1"/>
    </source>
</evidence>
<sequence>MKNLGFYGYTLPCGGIVTSVEARGFCGRPENGEMRLTSGCSKTAMVY</sequence>
<dbReference type="AlphaFoldDB" id="A0AA35SPJ2"/>
<evidence type="ECO:0000313" key="2">
    <source>
        <dbReference type="Proteomes" id="UP001174909"/>
    </source>
</evidence>
<comment type="caution">
    <text evidence="1">The sequence shown here is derived from an EMBL/GenBank/DDBJ whole genome shotgun (WGS) entry which is preliminary data.</text>
</comment>
<keyword evidence="2" id="KW-1185">Reference proteome</keyword>
<name>A0AA35SPJ2_GEOBA</name>
<feature type="non-terminal residue" evidence="1">
    <location>
        <position position="47"/>
    </location>
</feature>